<dbReference type="EMBL" id="JARKNE010000009">
    <property type="protein sequence ID" value="KAK5802662.1"/>
    <property type="molecule type" value="Genomic_DNA"/>
</dbReference>
<proteinExistence type="predicted"/>
<protein>
    <submittedName>
        <fullName evidence="2">Uncharacterized protein</fullName>
    </submittedName>
</protein>
<dbReference type="Proteomes" id="UP001358586">
    <property type="component" value="Chromosome 9"/>
</dbReference>
<reference evidence="2 3" key="1">
    <citation type="submission" date="2023-03" db="EMBL/GenBank/DDBJ databases">
        <title>WGS of Gossypium arboreum.</title>
        <authorList>
            <person name="Yu D."/>
        </authorList>
    </citation>
    <scope>NUCLEOTIDE SEQUENCE [LARGE SCALE GENOMIC DNA]</scope>
    <source>
        <tissue evidence="2">Leaf</tissue>
    </source>
</reference>
<name>A0ABR0NMV8_GOSAR</name>
<keyword evidence="3" id="KW-1185">Reference proteome</keyword>
<sequence length="172" mass="19648">MKFNKNVSVDDMKERISAKMVRHCRRRISKLFYKFPVSTNPIKFTEMELVDDEDVEIMLMWSPAENLTPFGEEHEVQDLCIVVPRAFVDRRLTIRRIHINPNAPPSSENLNPGPHLQIHLVVIETDVDGDDGYDNNDPSNHEVEDDSDLDLDEVLSYIDAEGANDDGNVNVS</sequence>
<feature type="region of interest" description="Disordered" evidence="1">
    <location>
        <begin position="127"/>
        <end position="149"/>
    </location>
</feature>
<evidence type="ECO:0000313" key="2">
    <source>
        <dbReference type="EMBL" id="KAK5802662.1"/>
    </source>
</evidence>
<organism evidence="2 3">
    <name type="scientific">Gossypium arboreum</name>
    <name type="common">Tree cotton</name>
    <name type="synonym">Gossypium nanking</name>
    <dbReference type="NCBI Taxonomy" id="29729"/>
    <lineage>
        <taxon>Eukaryota</taxon>
        <taxon>Viridiplantae</taxon>
        <taxon>Streptophyta</taxon>
        <taxon>Embryophyta</taxon>
        <taxon>Tracheophyta</taxon>
        <taxon>Spermatophyta</taxon>
        <taxon>Magnoliopsida</taxon>
        <taxon>eudicotyledons</taxon>
        <taxon>Gunneridae</taxon>
        <taxon>Pentapetalae</taxon>
        <taxon>rosids</taxon>
        <taxon>malvids</taxon>
        <taxon>Malvales</taxon>
        <taxon>Malvaceae</taxon>
        <taxon>Malvoideae</taxon>
        <taxon>Gossypium</taxon>
    </lineage>
</organism>
<comment type="caution">
    <text evidence="2">The sequence shown here is derived from an EMBL/GenBank/DDBJ whole genome shotgun (WGS) entry which is preliminary data.</text>
</comment>
<gene>
    <name evidence="2" type="ORF">PVK06_030275</name>
</gene>
<evidence type="ECO:0000256" key="1">
    <source>
        <dbReference type="SAM" id="MobiDB-lite"/>
    </source>
</evidence>
<evidence type="ECO:0000313" key="3">
    <source>
        <dbReference type="Proteomes" id="UP001358586"/>
    </source>
</evidence>
<accession>A0ABR0NMV8</accession>